<feature type="compositionally biased region" description="Polar residues" evidence="3">
    <location>
        <begin position="201"/>
        <end position="211"/>
    </location>
</feature>
<feature type="compositionally biased region" description="Basic and acidic residues" evidence="3">
    <location>
        <begin position="338"/>
        <end position="353"/>
    </location>
</feature>
<dbReference type="PANTHER" id="PTHR47640:SF11">
    <property type="entry name" value="RNA-BINDING PROTEIN 42"/>
    <property type="match status" value="1"/>
</dbReference>
<dbReference type="InterPro" id="IPR012677">
    <property type="entry name" value="Nucleotide-bd_a/b_plait_sf"/>
</dbReference>
<dbReference type="InterPro" id="IPR050825">
    <property type="entry name" value="RBM42_RBP45_47-like"/>
</dbReference>
<feature type="region of interest" description="Disordered" evidence="3">
    <location>
        <begin position="318"/>
        <end position="380"/>
    </location>
</feature>
<dbReference type="InterPro" id="IPR000504">
    <property type="entry name" value="RRM_dom"/>
</dbReference>
<sequence length="380" mass="41546">MPSRHHPFIPKHAAFVNTQNVRAATLNQRPGQAPPQYYPAPYGHQDSHHPSTAYYPGANLYATPRYVPQAYGPIPHATKETHRSHYLDQGNYVASAQPSHGMDYSQYANAGYGYPPGYTDQYAQQQHQSHVPQIRNPFGPPPSTYNAAPAGQNTSYDPEHEAALAQWQSAYAPAEEQERFRKGAKGEKGPNPNLAPIGVQGQPQAETSADLQTADGKKQTVVRKGGGQTWEDPSLLEWDPTQFRIMVGNLAGEVTDESLAKAFASYGVSKARVIREKRTTKSKGFGFVSFTDGEQGFKAAREMVGKYIGSHPVTIARSKTDIKPVVHKHGKNKGKNNKGRDKDQQKGKKESDSLRANTGAHIEKKPVKNPAAAAGMKLLG</sequence>
<gene>
    <name evidence="5" type="ORF">B0A50_07931</name>
</gene>
<dbReference type="SMART" id="SM00360">
    <property type="entry name" value="RRM"/>
    <property type="match status" value="1"/>
</dbReference>
<dbReference type="PROSITE" id="PS50102">
    <property type="entry name" value="RRM"/>
    <property type="match status" value="1"/>
</dbReference>
<dbReference type="PANTHER" id="PTHR47640">
    <property type="entry name" value="TRNA SELENOCYSTEINE 1-ASSOCIATED PROTEIN 1-RELATED-RELATED"/>
    <property type="match status" value="1"/>
</dbReference>
<dbReference type="AlphaFoldDB" id="A0A4U0TLA3"/>
<proteinExistence type="predicted"/>
<feature type="compositionally biased region" description="Basic residues" evidence="3">
    <location>
        <begin position="325"/>
        <end position="337"/>
    </location>
</feature>
<evidence type="ECO:0000313" key="6">
    <source>
        <dbReference type="Proteomes" id="UP000308549"/>
    </source>
</evidence>
<dbReference type="InterPro" id="IPR035979">
    <property type="entry name" value="RBD_domain_sf"/>
</dbReference>
<evidence type="ECO:0000256" key="2">
    <source>
        <dbReference type="PROSITE-ProRule" id="PRU00176"/>
    </source>
</evidence>
<dbReference type="SUPFAM" id="SSF54928">
    <property type="entry name" value="RNA-binding domain, RBD"/>
    <property type="match status" value="1"/>
</dbReference>
<feature type="region of interest" description="Disordered" evidence="3">
    <location>
        <begin position="173"/>
        <end position="234"/>
    </location>
</feature>
<dbReference type="EMBL" id="NAJL01000075">
    <property type="protein sequence ID" value="TKA22425.1"/>
    <property type="molecule type" value="Genomic_DNA"/>
</dbReference>
<accession>A0A4U0TLA3</accession>
<feature type="region of interest" description="Disordered" evidence="3">
    <location>
        <begin position="124"/>
        <end position="158"/>
    </location>
</feature>
<evidence type="ECO:0000313" key="5">
    <source>
        <dbReference type="EMBL" id="TKA22425.1"/>
    </source>
</evidence>
<organism evidence="5 6">
    <name type="scientific">Salinomyces thailandicus</name>
    <dbReference type="NCBI Taxonomy" id="706561"/>
    <lineage>
        <taxon>Eukaryota</taxon>
        <taxon>Fungi</taxon>
        <taxon>Dikarya</taxon>
        <taxon>Ascomycota</taxon>
        <taxon>Pezizomycotina</taxon>
        <taxon>Dothideomycetes</taxon>
        <taxon>Dothideomycetidae</taxon>
        <taxon>Mycosphaerellales</taxon>
        <taxon>Teratosphaeriaceae</taxon>
        <taxon>Salinomyces</taxon>
    </lineage>
</organism>
<dbReference type="Proteomes" id="UP000308549">
    <property type="component" value="Unassembled WGS sequence"/>
</dbReference>
<keyword evidence="1 2" id="KW-0694">RNA-binding</keyword>
<protein>
    <recommendedName>
        <fullName evidence="4">RRM domain-containing protein</fullName>
    </recommendedName>
</protein>
<dbReference type="GO" id="GO:0003729">
    <property type="term" value="F:mRNA binding"/>
    <property type="evidence" value="ECO:0007669"/>
    <property type="project" value="InterPro"/>
</dbReference>
<reference evidence="5 6" key="1">
    <citation type="submission" date="2017-03" db="EMBL/GenBank/DDBJ databases">
        <title>Genomes of endolithic fungi from Antarctica.</title>
        <authorList>
            <person name="Coleine C."/>
            <person name="Masonjones S."/>
            <person name="Stajich J.E."/>
        </authorList>
    </citation>
    <scope>NUCLEOTIDE SEQUENCE [LARGE SCALE GENOMIC DNA]</scope>
    <source>
        <strain evidence="5 6">CCFEE 6315</strain>
    </source>
</reference>
<keyword evidence="6" id="KW-1185">Reference proteome</keyword>
<dbReference type="Gene3D" id="3.30.70.330">
    <property type="match status" value="1"/>
</dbReference>
<comment type="caution">
    <text evidence="5">The sequence shown here is derived from an EMBL/GenBank/DDBJ whole genome shotgun (WGS) entry which is preliminary data.</text>
</comment>
<name>A0A4U0TLA3_9PEZI</name>
<dbReference type="OrthoDB" id="1749473at2759"/>
<dbReference type="Pfam" id="PF00076">
    <property type="entry name" value="RRM_1"/>
    <property type="match status" value="1"/>
</dbReference>
<evidence type="ECO:0000256" key="1">
    <source>
        <dbReference type="ARBA" id="ARBA00022884"/>
    </source>
</evidence>
<feature type="domain" description="RRM" evidence="4">
    <location>
        <begin position="243"/>
        <end position="320"/>
    </location>
</feature>
<feature type="compositionally biased region" description="Basic and acidic residues" evidence="3">
    <location>
        <begin position="176"/>
        <end position="188"/>
    </location>
</feature>
<evidence type="ECO:0000259" key="4">
    <source>
        <dbReference type="PROSITE" id="PS50102"/>
    </source>
</evidence>
<evidence type="ECO:0000256" key="3">
    <source>
        <dbReference type="SAM" id="MobiDB-lite"/>
    </source>
</evidence>